<reference evidence="2 3" key="1">
    <citation type="submission" date="2020-05" db="EMBL/GenBank/DDBJ databases">
        <authorList>
            <person name="Campoy J."/>
            <person name="Schneeberger K."/>
            <person name="Spophaly S."/>
        </authorList>
    </citation>
    <scope>NUCLEOTIDE SEQUENCE [LARGE SCALE GENOMIC DNA]</scope>
    <source>
        <strain evidence="2">PruArmRojPasFocal</strain>
    </source>
</reference>
<sequence length="144" mass="15342">MPGYKEASYTTTTTIQKTFTNTLAERQGLCGNNMEDSMNNISPQKLLKAPASRICPTAQLLLKLTVISSSGQPLKSLQNPPAECDLDTHNSKVQRIKLSRARTQVGAETSTLAEAGTSPAQLQNGNLRGRTLGEASITRGADGP</sequence>
<dbReference type="AlphaFoldDB" id="A0A6J5VQ08"/>
<evidence type="ECO:0000256" key="1">
    <source>
        <dbReference type="SAM" id="MobiDB-lite"/>
    </source>
</evidence>
<feature type="region of interest" description="Disordered" evidence="1">
    <location>
        <begin position="99"/>
        <end position="144"/>
    </location>
</feature>
<organism evidence="2 3">
    <name type="scientific">Prunus armeniaca</name>
    <name type="common">Apricot</name>
    <name type="synonym">Armeniaca vulgaris</name>
    <dbReference type="NCBI Taxonomy" id="36596"/>
    <lineage>
        <taxon>Eukaryota</taxon>
        <taxon>Viridiplantae</taxon>
        <taxon>Streptophyta</taxon>
        <taxon>Embryophyta</taxon>
        <taxon>Tracheophyta</taxon>
        <taxon>Spermatophyta</taxon>
        <taxon>Magnoliopsida</taxon>
        <taxon>eudicotyledons</taxon>
        <taxon>Gunneridae</taxon>
        <taxon>Pentapetalae</taxon>
        <taxon>rosids</taxon>
        <taxon>fabids</taxon>
        <taxon>Rosales</taxon>
        <taxon>Rosaceae</taxon>
        <taxon>Amygdaloideae</taxon>
        <taxon>Amygdaleae</taxon>
        <taxon>Prunus</taxon>
    </lineage>
</organism>
<protein>
    <submittedName>
        <fullName evidence="2">Uncharacterized protein</fullName>
    </submittedName>
</protein>
<gene>
    <name evidence="2" type="ORF">CURHAP_LOCUS51627</name>
</gene>
<proteinExistence type="predicted"/>
<dbReference type="Proteomes" id="UP000507222">
    <property type="component" value="Unassembled WGS sequence"/>
</dbReference>
<dbReference type="EMBL" id="CAEKDK010000008">
    <property type="protein sequence ID" value="CAB4291349.1"/>
    <property type="molecule type" value="Genomic_DNA"/>
</dbReference>
<accession>A0A6J5VQ08</accession>
<name>A0A6J5VQ08_PRUAR</name>
<evidence type="ECO:0000313" key="2">
    <source>
        <dbReference type="EMBL" id="CAB4291349.1"/>
    </source>
</evidence>
<feature type="compositionally biased region" description="Polar residues" evidence="1">
    <location>
        <begin position="106"/>
        <end position="126"/>
    </location>
</feature>
<evidence type="ECO:0000313" key="3">
    <source>
        <dbReference type="Proteomes" id="UP000507222"/>
    </source>
</evidence>